<keyword evidence="1" id="KW-0596">Phosphopantetheine</keyword>
<dbReference type="OrthoDB" id="7063706at2"/>
<reference evidence="5" key="3">
    <citation type="journal article" date="2019" name="Biochim Biophys Acta Proteins Proteom">
        <title>A conformational switch from a closed apo- to an open holo-form equips the acyl carrier protein for acyl chain accommodation.</title>
        <authorList>
            <person name="Arya R."/>
            <person name="Sharma B."/>
            <person name="Dhembla C."/>
            <person name="Pal R.K."/>
            <person name="Patel A.K."/>
            <person name="Sundd M."/>
            <person name="Ghosh B."/>
            <person name="Makde R.D."/>
            <person name="Kundu S."/>
        </authorList>
    </citation>
    <scope>NUCLEOTIDE SEQUENCE</scope>
</reference>
<dbReference type="Gene3D" id="1.10.1200.10">
    <property type="entry name" value="ACP-like"/>
    <property type="match status" value="1"/>
</dbReference>
<dbReference type="PROSITE" id="PS50075">
    <property type="entry name" value="CARRIER"/>
    <property type="match status" value="1"/>
</dbReference>
<dbReference type="AlphaFoldDB" id="A0A8B6X4S1"/>
<accession>A0A8B6X4S1</accession>
<feature type="domain" description="Carrier" evidence="3">
    <location>
        <begin position="53"/>
        <end position="130"/>
    </location>
</feature>
<keyword evidence="2" id="KW-0597">Phosphoprotein</keyword>
<dbReference type="InterPro" id="IPR020806">
    <property type="entry name" value="PKS_PP-bd"/>
</dbReference>
<dbReference type="SUPFAM" id="SSF47336">
    <property type="entry name" value="ACP-like"/>
    <property type="match status" value="1"/>
</dbReference>
<protein>
    <submittedName>
        <fullName evidence="5">Acyl carrier protein</fullName>
    </submittedName>
</protein>
<evidence type="ECO:0000313" key="4">
    <source>
        <dbReference type="Proteomes" id="UP000675920"/>
    </source>
</evidence>
<evidence type="ECO:0000256" key="2">
    <source>
        <dbReference type="ARBA" id="ARBA00022553"/>
    </source>
</evidence>
<dbReference type="SMART" id="SM01294">
    <property type="entry name" value="PKS_PP_betabranch"/>
    <property type="match status" value="1"/>
</dbReference>
<evidence type="ECO:0000259" key="3">
    <source>
        <dbReference type="PROSITE" id="PS50075"/>
    </source>
</evidence>
<reference evidence="5" key="4">
    <citation type="submission" date="2025-08" db="UniProtKB">
        <authorList>
            <consortium name="RefSeq"/>
        </authorList>
    </citation>
    <scope>IDENTIFICATION</scope>
</reference>
<dbReference type="InterPro" id="IPR009081">
    <property type="entry name" value="PP-bd_ACP"/>
</dbReference>
<dbReference type="GO" id="GO:0031177">
    <property type="term" value="F:phosphopantetheine binding"/>
    <property type="evidence" value="ECO:0007669"/>
    <property type="project" value="InterPro"/>
</dbReference>
<dbReference type="SMART" id="SM00823">
    <property type="entry name" value="PKS_PP"/>
    <property type="match status" value="1"/>
</dbReference>
<name>A0A8B6X4S1_9BURK</name>
<dbReference type="InterPro" id="IPR036736">
    <property type="entry name" value="ACP-like_sf"/>
</dbReference>
<evidence type="ECO:0000313" key="5">
    <source>
        <dbReference type="RefSeq" id="WP_028311955.1"/>
    </source>
</evidence>
<dbReference type="Proteomes" id="UP000675920">
    <property type="component" value="Unplaced"/>
</dbReference>
<proteinExistence type="predicted"/>
<sequence>MNDFVLDGAPRADLSAQEALEMLLQLKAAEAAPAGGMNGPAAGATAATAGADALVAALCGVLAELTADVLKLALAEVPAARPLVELGLDSVGATDLMGRFNERFALDVPSTVLFEFDNLADLARHLAGAHGAELRTQLGLAAAVAATPSLAAAPTAVMPVVPVVPAVAAPVAATPAVTTSPVTVAPAIAPVALQPPLSASQPAMTTAATSQPVAPTATVPATASRRREVQALWAEIEARLDAEDALASAARSAPAATFAAAPTIVAAPATADTDPAWTDCRARLARLGGRGRALAFPALALAEAALPALAGLARHAGVLRLTPEAGAGERLDPHHEAALEILLARATPAGPLLLVLDAARRGAGTPTHLLRAIERLRASGALLLGLLDDQLADVAALAGLARALEPDFLLVGAEPFVALHLGAPLLASADTGALDRHAARYRNDYAAAALAGRLAALDAAGAVA</sequence>
<organism evidence="4 5">
    <name type="scientific">Derxia gummosa DSM 723</name>
    <dbReference type="NCBI Taxonomy" id="1121388"/>
    <lineage>
        <taxon>Bacteria</taxon>
        <taxon>Pseudomonadati</taxon>
        <taxon>Pseudomonadota</taxon>
        <taxon>Betaproteobacteria</taxon>
        <taxon>Burkholderiales</taxon>
        <taxon>Alcaligenaceae</taxon>
        <taxon>Derxia</taxon>
    </lineage>
</organism>
<evidence type="ECO:0000256" key="1">
    <source>
        <dbReference type="ARBA" id="ARBA00022450"/>
    </source>
</evidence>
<reference evidence="5" key="1">
    <citation type="journal article" date="2007" name="Biochem. Cell Biol.">
        <title>Acyl carrier protein: structure-function relationships in a conserved multifunctional protein family.</title>
        <authorList>
            <person name="Byers D.M."/>
            <person name="Gong H."/>
        </authorList>
    </citation>
    <scope>NUCLEOTIDE SEQUENCE</scope>
</reference>
<dbReference type="Pfam" id="PF00550">
    <property type="entry name" value="PP-binding"/>
    <property type="match status" value="1"/>
</dbReference>
<keyword evidence="4" id="KW-1185">Reference proteome</keyword>
<dbReference type="RefSeq" id="WP_028311955.1">
    <property type="nucleotide sequence ID" value="NZ_AXWS01000014.1"/>
</dbReference>
<reference evidence="5" key="2">
    <citation type="journal article" date="2010" name="Biochem. J.">
        <title>Current understanding of fatty acid biosynthesis and the acyl carrier protein.</title>
        <authorList>
            <person name="Chan D.I."/>
            <person name="Vogel H.J."/>
        </authorList>
    </citation>
    <scope>NUCLEOTIDE SEQUENCE</scope>
</reference>